<evidence type="ECO:0000313" key="2">
    <source>
        <dbReference type="Proteomes" id="UP001490330"/>
    </source>
</evidence>
<name>A0ABV1VP55_9ACTN</name>
<dbReference type="Proteomes" id="UP001490330">
    <property type="component" value="Unassembled WGS sequence"/>
</dbReference>
<organism evidence="1 2">
    <name type="scientific">Streptomyces flaveolus</name>
    <dbReference type="NCBI Taxonomy" id="67297"/>
    <lineage>
        <taxon>Bacteria</taxon>
        <taxon>Bacillati</taxon>
        <taxon>Actinomycetota</taxon>
        <taxon>Actinomycetes</taxon>
        <taxon>Kitasatosporales</taxon>
        <taxon>Streptomycetaceae</taxon>
        <taxon>Streptomyces</taxon>
    </lineage>
</organism>
<protein>
    <recommendedName>
        <fullName evidence="3">DUF1440 domain-containing protein</fullName>
    </recommendedName>
</protein>
<dbReference type="RefSeq" id="WP_189232743.1">
    <property type="nucleotide sequence ID" value="NZ_BMRV01000012.1"/>
</dbReference>
<comment type="caution">
    <text evidence="1">The sequence shown here is derived from an EMBL/GenBank/DDBJ whole genome shotgun (WGS) entry which is preliminary data.</text>
</comment>
<keyword evidence="2" id="KW-1185">Reference proteome</keyword>
<accession>A0ABV1VP55</accession>
<reference evidence="1 2" key="1">
    <citation type="submission" date="2024-06" db="EMBL/GenBank/DDBJ databases">
        <title>The Natural Products Discovery Center: Release of the First 8490 Sequenced Strains for Exploring Actinobacteria Biosynthetic Diversity.</title>
        <authorList>
            <person name="Kalkreuter E."/>
            <person name="Kautsar S.A."/>
            <person name="Yang D."/>
            <person name="Bader C.D."/>
            <person name="Teijaro C.N."/>
            <person name="Fluegel L."/>
            <person name="Davis C.M."/>
            <person name="Simpson J.R."/>
            <person name="Lauterbach L."/>
            <person name="Steele A.D."/>
            <person name="Gui C."/>
            <person name="Meng S."/>
            <person name="Li G."/>
            <person name="Viehrig K."/>
            <person name="Ye F."/>
            <person name="Su P."/>
            <person name="Kiefer A.F."/>
            <person name="Nichols A."/>
            <person name="Cepeda A.J."/>
            <person name="Yan W."/>
            <person name="Fan B."/>
            <person name="Jiang Y."/>
            <person name="Adhikari A."/>
            <person name="Zheng C.-J."/>
            <person name="Schuster L."/>
            <person name="Cowan T.M."/>
            <person name="Smanski M.J."/>
            <person name="Chevrette M.G."/>
            <person name="De Carvalho L.P.S."/>
            <person name="Shen B."/>
        </authorList>
    </citation>
    <scope>NUCLEOTIDE SEQUENCE [LARGE SCALE GENOMIC DNA]</scope>
    <source>
        <strain evidence="1 2">NPDC000632</strain>
    </source>
</reference>
<evidence type="ECO:0008006" key="3">
    <source>
        <dbReference type="Google" id="ProtNLM"/>
    </source>
</evidence>
<sequence length="150" mass="15597">MQSLIKGLVAGAAGTVALNLTTYGDMLLRGRGSSDMPAEVADRVADRVGLVLGDEETKPHREQAVGALLGYATGLGVGAAYGVLRRRRGPLPDWVAGPVLGAAAMVSSDVPAAALGVTDPKQWDRTSWVSDIVPHVVYGFTTASVYQALH</sequence>
<gene>
    <name evidence="1" type="ORF">ABT322_31955</name>
</gene>
<dbReference type="EMBL" id="JBEPCV010000043">
    <property type="protein sequence ID" value="MER6908273.1"/>
    <property type="molecule type" value="Genomic_DNA"/>
</dbReference>
<proteinExistence type="predicted"/>
<evidence type="ECO:0000313" key="1">
    <source>
        <dbReference type="EMBL" id="MER6908273.1"/>
    </source>
</evidence>